<dbReference type="HOGENOM" id="CLU_005382_2_1_1"/>
<keyword evidence="3" id="KW-1185">Reference proteome</keyword>
<feature type="domain" description="A to I editase" evidence="1">
    <location>
        <begin position="57"/>
        <end position="372"/>
    </location>
</feature>
<dbReference type="Proteomes" id="UP000028045">
    <property type="component" value="Unassembled WGS sequence"/>
</dbReference>
<evidence type="ECO:0000313" key="3">
    <source>
        <dbReference type="Proteomes" id="UP000028045"/>
    </source>
</evidence>
<gene>
    <name evidence="2" type="ORF">S7711_00541</name>
</gene>
<accession>A0A084ATN5</accession>
<reference evidence="2 3" key="1">
    <citation type="journal article" date="2014" name="BMC Genomics">
        <title>Comparative genome sequencing reveals chemotype-specific gene clusters in the toxigenic black mold Stachybotrys.</title>
        <authorList>
            <person name="Semeiks J."/>
            <person name="Borek D."/>
            <person name="Otwinowski Z."/>
            <person name="Grishin N.V."/>
        </authorList>
    </citation>
    <scope>NUCLEOTIDE SEQUENCE [LARGE SCALE GENOMIC DNA]</scope>
    <source>
        <strain evidence="3">CBS 109288 / IBT 7711</strain>
    </source>
</reference>
<organism evidence="2 3">
    <name type="scientific">Stachybotrys chartarum (strain CBS 109288 / IBT 7711)</name>
    <name type="common">Toxic black mold</name>
    <name type="synonym">Stilbospora chartarum</name>
    <dbReference type="NCBI Taxonomy" id="1280523"/>
    <lineage>
        <taxon>Eukaryota</taxon>
        <taxon>Fungi</taxon>
        <taxon>Dikarya</taxon>
        <taxon>Ascomycota</taxon>
        <taxon>Pezizomycotina</taxon>
        <taxon>Sordariomycetes</taxon>
        <taxon>Hypocreomycetidae</taxon>
        <taxon>Hypocreales</taxon>
        <taxon>Stachybotryaceae</taxon>
        <taxon>Stachybotrys</taxon>
    </lineage>
</organism>
<dbReference type="SMART" id="SM00552">
    <property type="entry name" value="ADEAMc"/>
    <property type="match status" value="1"/>
</dbReference>
<dbReference type="AlphaFoldDB" id="A0A084ATN5"/>
<dbReference type="GO" id="GO:0043829">
    <property type="term" value="F:tRNA-specific adenosine-37 deaminase activity"/>
    <property type="evidence" value="ECO:0007669"/>
    <property type="project" value="TreeGrafter"/>
</dbReference>
<dbReference type="Pfam" id="PF02137">
    <property type="entry name" value="A_deamin"/>
    <property type="match status" value="1"/>
</dbReference>
<sequence length="408" mass="44761">MVLPETGLPHAVAHAVLSRFDALPQKRKPSIRDNGCHDWVPLSGIVAEIDGRMICLALATGMKCLPSAKLPLSRGIGIHDWHAEILAIRTFNRFLLDECRSMLAGGDDHGVLVKRPDSEAGSSRPFEIRDGIKFHMYCSEAPCGDASMELIMSAQEDASPWDTPSQEAQTLHNGDLPGRAYFSQLGVVRRKPSRGDAPLALSKSCSDKLALKQCTSLLSSITSMFIHPANAYIHTLVLPESQYSQTACQRAFSESGRMLPVTEKSWGEGYAFHPFLIQPTTKEFRYSKRVLSETFSNLAASNLAAAWSLSGVDEGIIGGVLQGRKQFDGKGASKMSRMRMWLLAQDLSIMIPGSAVLEDHFKARMYEQVKVGPLLTSRRIVKDDVHSMALPGWARNEGDSDFSVNCLG</sequence>
<dbReference type="EMBL" id="KL648566">
    <property type="protein sequence ID" value="KEY68664.1"/>
    <property type="molecule type" value="Genomic_DNA"/>
</dbReference>
<dbReference type="InterPro" id="IPR042935">
    <property type="entry name" value="Tad1"/>
</dbReference>
<evidence type="ECO:0000313" key="2">
    <source>
        <dbReference type="EMBL" id="KEY68664.1"/>
    </source>
</evidence>
<protein>
    <recommendedName>
        <fullName evidence="1">A to I editase domain-containing protein</fullName>
    </recommendedName>
</protein>
<dbReference type="PANTHER" id="PTHR47803:SF1">
    <property type="entry name" value="TRNA-SPECIFIC ADENOSINE DEAMINASE 1"/>
    <property type="match status" value="1"/>
</dbReference>
<dbReference type="OrthoDB" id="10268011at2759"/>
<evidence type="ECO:0000259" key="1">
    <source>
        <dbReference type="PROSITE" id="PS50141"/>
    </source>
</evidence>
<name>A0A084ATN5_STACB</name>
<dbReference type="GO" id="GO:0002100">
    <property type="term" value="P:tRNA wobble adenosine to inosine editing"/>
    <property type="evidence" value="ECO:0007669"/>
    <property type="project" value="InterPro"/>
</dbReference>
<dbReference type="InterPro" id="IPR002466">
    <property type="entry name" value="A_deamin"/>
</dbReference>
<dbReference type="PROSITE" id="PS50141">
    <property type="entry name" value="A_DEAMIN_EDITASE"/>
    <property type="match status" value="1"/>
</dbReference>
<proteinExistence type="predicted"/>
<dbReference type="GO" id="GO:0003723">
    <property type="term" value="F:RNA binding"/>
    <property type="evidence" value="ECO:0007669"/>
    <property type="project" value="InterPro"/>
</dbReference>
<dbReference type="PANTHER" id="PTHR47803">
    <property type="entry name" value="TRNA-SPECIFIC ADENOSINE DEAMINASE 1"/>
    <property type="match status" value="1"/>
</dbReference>